<reference evidence="2 3" key="1">
    <citation type="submission" date="2017-07" db="EMBL/GenBank/DDBJ databases">
        <title>Flavobacterium cyanobacteriorum sp. nov., isolated from cyanobacterial aggregates in a eutrophic lake.</title>
        <authorList>
            <person name="Cai H."/>
        </authorList>
    </citation>
    <scope>NUCLEOTIDE SEQUENCE [LARGE SCALE GENOMIC DNA]</scope>
    <source>
        <strain evidence="2 3">TH167</strain>
    </source>
</reference>
<accession>A0A255ZYV3</accession>
<keyword evidence="1" id="KW-0472">Membrane</keyword>
<dbReference type="Proteomes" id="UP000216035">
    <property type="component" value="Unassembled WGS sequence"/>
</dbReference>
<keyword evidence="1" id="KW-1133">Transmembrane helix</keyword>
<evidence type="ECO:0000256" key="1">
    <source>
        <dbReference type="SAM" id="Phobius"/>
    </source>
</evidence>
<sequence length="130" mass="15060">MFLFVPFSAINSFLLFRKKRLNLSEHCILSGMILLGVLLISVLAHLYFPINYMLNFSSDAASYVVIAITLVYISFGYYNAFRNLYSTFALLLRVLLLFVLLFTEIFLLFMLSYGYVTHWKFGEIHVTPFG</sequence>
<keyword evidence="1" id="KW-0812">Transmembrane</keyword>
<dbReference type="EMBL" id="NOXX01000172">
    <property type="protein sequence ID" value="OYQ46065.1"/>
    <property type="molecule type" value="Genomic_DNA"/>
</dbReference>
<feature type="transmembrane region" description="Helical" evidence="1">
    <location>
        <begin position="27"/>
        <end position="48"/>
    </location>
</feature>
<keyword evidence="3" id="KW-1185">Reference proteome</keyword>
<protein>
    <submittedName>
        <fullName evidence="2">Uncharacterized protein</fullName>
    </submittedName>
</protein>
<organism evidence="2 3">
    <name type="scientific">Flavobacterium aurantiibacter</name>
    <dbReference type="NCBI Taxonomy" id="2023067"/>
    <lineage>
        <taxon>Bacteria</taxon>
        <taxon>Pseudomonadati</taxon>
        <taxon>Bacteroidota</taxon>
        <taxon>Flavobacteriia</taxon>
        <taxon>Flavobacteriales</taxon>
        <taxon>Flavobacteriaceae</taxon>
        <taxon>Flavobacterium</taxon>
    </lineage>
</organism>
<feature type="transmembrane region" description="Helical" evidence="1">
    <location>
        <begin position="90"/>
        <end position="111"/>
    </location>
</feature>
<name>A0A255ZYV3_9FLAO</name>
<evidence type="ECO:0000313" key="3">
    <source>
        <dbReference type="Proteomes" id="UP000216035"/>
    </source>
</evidence>
<feature type="transmembrane region" description="Helical" evidence="1">
    <location>
        <begin position="60"/>
        <end position="78"/>
    </location>
</feature>
<evidence type="ECO:0000313" key="2">
    <source>
        <dbReference type="EMBL" id="OYQ46065.1"/>
    </source>
</evidence>
<dbReference type="AlphaFoldDB" id="A0A255ZYV3"/>
<proteinExistence type="predicted"/>
<gene>
    <name evidence="2" type="ORF">CHX27_05200</name>
</gene>
<comment type="caution">
    <text evidence="2">The sequence shown here is derived from an EMBL/GenBank/DDBJ whole genome shotgun (WGS) entry which is preliminary data.</text>
</comment>